<sequence length="344" mass="36760">MKKAMELSLLTGCDVVLLVFDTDGRLFQYSSQSDMPQLLKKYLKQNPDEVLTNRDYDDSYGAEKKSGARRKPSMEDLERSATGKKEIEEALSTYTPPVGRGDSGKGKNRKRSRPDAKGDEDGPKRQISRSASLTSFGSSDSEQLSLQPSREPSRASSPKLQKGESGGGYPAHPANNPMAMMNPMMQYMMQQHQAMNSVSGSNSGTSSPSPPGFPSPGSFAAPSPQFFNPMMMPQMQQLAAMYAQMMTNGQKSGSTSPSNDEKPANKNTAACASAPIPPFLPTAQQLATYTAMYKQMSGSNANPGSSTNSPAQSKAKSGERVKQEGGGPDKVKASSGRSTPNAVV</sequence>
<evidence type="ECO:0000259" key="7">
    <source>
        <dbReference type="PROSITE" id="PS50066"/>
    </source>
</evidence>
<feature type="compositionally biased region" description="Polar residues" evidence="6">
    <location>
        <begin position="335"/>
        <end position="344"/>
    </location>
</feature>
<keyword evidence="5" id="KW-0539">Nucleus</keyword>
<evidence type="ECO:0000256" key="5">
    <source>
        <dbReference type="ARBA" id="ARBA00023242"/>
    </source>
</evidence>
<feature type="compositionally biased region" description="Basic and acidic residues" evidence="6">
    <location>
        <begin position="53"/>
        <end position="88"/>
    </location>
</feature>
<dbReference type="InterPro" id="IPR036879">
    <property type="entry name" value="TF_MADSbox_sf"/>
</dbReference>
<dbReference type="EMBL" id="HBIB01011946">
    <property type="protein sequence ID" value="CAE0245600.1"/>
    <property type="molecule type" value="Transcribed_RNA"/>
</dbReference>
<feature type="compositionally biased region" description="Polar residues" evidence="6">
    <location>
        <begin position="128"/>
        <end position="159"/>
    </location>
</feature>
<evidence type="ECO:0000256" key="3">
    <source>
        <dbReference type="ARBA" id="ARBA00023125"/>
    </source>
</evidence>
<organism evidence="8">
    <name type="scientific">Palpitomonas bilix</name>
    <dbReference type="NCBI Taxonomy" id="652834"/>
    <lineage>
        <taxon>Eukaryota</taxon>
        <taxon>Eukaryota incertae sedis</taxon>
    </lineage>
</organism>
<reference evidence="8" key="1">
    <citation type="submission" date="2021-01" db="EMBL/GenBank/DDBJ databases">
        <authorList>
            <person name="Corre E."/>
            <person name="Pelletier E."/>
            <person name="Niang G."/>
            <person name="Scheremetjew M."/>
            <person name="Finn R."/>
            <person name="Kale V."/>
            <person name="Holt S."/>
            <person name="Cochrane G."/>
            <person name="Meng A."/>
            <person name="Brown T."/>
            <person name="Cohen L."/>
        </authorList>
    </citation>
    <scope>NUCLEOTIDE SEQUENCE</scope>
    <source>
        <strain evidence="8">NIES-2562</strain>
    </source>
</reference>
<dbReference type="Pfam" id="PF00319">
    <property type="entry name" value="SRF-TF"/>
    <property type="match status" value="1"/>
</dbReference>
<accession>A0A7S3G2M8</accession>
<dbReference type="PROSITE" id="PS50066">
    <property type="entry name" value="MADS_BOX_2"/>
    <property type="match status" value="1"/>
</dbReference>
<feature type="region of interest" description="Disordered" evidence="6">
    <location>
        <begin position="53"/>
        <end position="178"/>
    </location>
</feature>
<dbReference type="AlphaFoldDB" id="A0A7S3G2M8"/>
<keyword evidence="4" id="KW-0804">Transcription</keyword>
<keyword evidence="2" id="KW-0805">Transcription regulation</keyword>
<feature type="region of interest" description="Disordered" evidence="6">
    <location>
        <begin position="243"/>
        <end position="277"/>
    </location>
</feature>
<protein>
    <recommendedName>
        <fullName evidence="7">MADS-box domain-containing protein</fullName>
    </recommendedName>
</protein>
<feature type="compositionally biased region" description="Low complexity" evidence="6">
    <location>
        <begin position="193"/>
        <end position="207"/>
    </location>
</feature>
<evidence type="ECO:0000313" key="8">
    <source>
        <dbReference type="EMBL" id="CAE0245600.1"/>
    </source>
</evidence>
<keyword evidence="3" id="KW-0238">DNA-binding</keyword>
<feature type="compositionally biased region" description="Basic and acidic residues" evidence="6">
    <location>
        <begin position="113"/>
        <end position="124"/>
    </location>
</feature>
<dbReference type="GO" id="GO:0003677">
    <property type="term" value="F:DNA binding"/>
    <property type="evidence" value="ECO:0007669"/>
    <property type="project" value="UniProtKB-KW"/>
</dbReference>
<feature type="compositionally biased region" description="Polar residues" evidence="6">
    <location>
        <begin position="247"/>
        <end position="258"/>
    </location>
</feature>
<evidence type="ECO:0000256" key="6">
    <source>
        <dbReference type="SAM" id="MobiDB-lite"/>
    </source>
</evidence>
<gene>
    <name evidence="8" type="ORF">PBIL07802_LOCUS7781</name>
</gene>
<dbReference type="InterPro" id="IPR002100">
    <property type="entry name" value="TF_MADSbox"/>
</dbReference>
<feature type="compositionally biased region" description="Polar residues" evidence="6">
    <location>
        <begin position="296"/>
        <end position="315"/>
    </location>
</feature>
<dbReference type="Gene3D" id="3.40.1810.10">
    <property type="entry name" value="Transcription factor, MADS-box"/>
    <property type="match status" value="1"/>
</dbReference>
<feature type="compositionally biased region" description="Basic and acidic residues" evidence="6">
    <location>
        <begin position="316"/>
        <end position="332"/>
    </location>
</feature>
<name>A0A7S3G2M8_9EUKA</name>
<comment type="subcellular location">
    <subcellularLocation>
        <location evidence="1">Nucleus</location>
    </subcellularLocation>
</comment>
<evidence type="ECO:0000256" key="2">
    <source>
        <dbReference type="ARBA" id="ARBA00023015"/>
    </source>
</evidence>
<evidence type="ECO:0000256" key="1">
    <source>
        <dbReference type="ARBA" id="ARBA00004123"/>
    </source>
</evidence>
<feature type="compositionally biased region" description="Low complexity" evidence="6">
    <location>
        <begin position="215"/>
        <end position="228"/>
    </location>
</feature>
<feature type="region of interest" description="Disordered" evidence="6">
    <location>
        <begin position="296"/>
        <end position="344"/>
    </location>
</feature>
<feature type="domain" description="MADS-box" evidence="7">
    <location>
        <begin position="1"/>
        <end position="33"/>
    </location>
</feature>
<dbReference type="GO" id="GO:0046983">
    <property type="term" value="F:protein dimerization activity"/>
    <property type="evidence" value="ECO:0007669"/>
    <property type="project" value="InterPro"/>
</dbReference>
<evidence type="ECO:0000256" key="4">
    <source>
        <dbReference type="ARBA" id="ARBA00023163"/>
    </source>
</evidence>
<dbReference type="SUPFAM" id="SSF55455">
    <property type="entry name" value="SRF-like"/>
    <property type="match status" value="1"/>
</dbReference>
<proteinExistence type="predicted"/>
<dbReference type="GO" id="GO:0005634">
    <property type="term" value="C:nucleus"/>
    <property type="evidence" value="ECO:0007669"/>
    <property type="project" value="UniProtKB-SubCell"/>
</dbReference>
<feature type="region of interest" description="Disordered" evidence="6">
    <location>
        <begin position="193"/>
        <end position="228"/>
    </location>
</feature>